<proteinExistence type="inferred from homology"/>
<protein>
    <submittedName>
        <fullName evidence="10">3,4-dihydroxy-2-butanone kinase</fullName>
    </submittedName>
</protein>
<dbReference type="EMBL" id="JWZX01002708">
    <property type="protein sequence ID" value="KOO27506.1"/>
    <property type="molecule type" value="Genomic_DNA"/>
</dbReference>
<dbReference type="Pfam" id="PF02734">
    <property type="entry name" value="Dak2"/>
    <property type="match status" value="1"/>
</dbReference>
<evidence type="ECO:0000256" key="5">
    <source>
        <dbReference type="ARBA" id="ARBA00022840"/>
    </source>
</evidence>
<dbReference type="InterPro" id="IPR036117">
    <property type="entry name" value="DhaL_dom_sf"/>
</dbReference>
<evidence type="ECO:0000259" key="8">
    <source>
        <dbReference type="PROSITE" id="PS51480"/>
    </source>
</evidence>
<dbReference type="FunFam" id="1.25.40.340:FF:000002">
    <property type="entry name" value="Dihydroxyacetone kinase, L subunit"/>
    <property type="match status" value="1"/>
</dbReference>
<evidence type="ECO:0000256" key="4">
    <source>
        <dbReference type="ARBA" id="ARBA00022777"/>
    </source>
</evidence>
<dbReference type="Gene3D" id="3.30.1180.20">
    <property type="entry name" value="Dihydroxyacetone kinase, domain 2"/>
    <property type="match status" value="1"/>
</dbReference>
<evidence type="ECO:0000256" key="2">
    <source>
        <dbReference type="ARBA" id="ARBA00022679"/>
    </source>
</evidence>
<accession>A0A0M0JLR6</accession>
<evidence type="ECO:0000256" key="3">
    <source>
        <dbReference type="ARBA" id="ARBA00022741"/>
    </source>
</evidence>
<dbReference type="GO" id="GO:0005829">
    <property type="term" value="C:cytosol"/>
    <property type="evidence" value="ECO:0007669"/>
    <property type="project" value="TreeGrafter"/>
</dbReference>
<dbReference type="GO" id="GO:0004371">
    <property type="term" value="F:glycerone kinase activity"/>
    <property type="evidence" value="ECO:0007669"/>
    <property type="project" value="InterPro"/>
</dbReference>
<evidence type="ECO:0000259" key="9">
    <source>
        <dbReference type="PROSITE" id="PS51481"/>
    </source>
</evidence>
<name>A0A0M0JLR6_9EUKA</name>
<dbReference type="SUPFAM" id="SSF82549">
    <property type="entry name" value="DAK1/DegV-like"/>
    <property type="match status" value="1"/>
</dbReference>
<gene>
    <name evidence="10" type="ORF">Ctob_007237</name>
</gene>
<keyword evidence="11" id="KW-1185">Reference proteome</keyword>
<dbReference type="PANTHER" id="PTHR28629">
    <property type="entry name" value="TRIOKINASE/FMN CYCLASE"/>
    <property type="match status" value="1"/>
</dbReference>
<feature type="active site" description="Tele-hemiaminal-histidine intermediate" evidence="6">
    <location>
        <position position="219"/>
    </location>
</feature>
<dbReference type="InterPro" id="IPR012734">
    <property type="entry name" value="DhaK_ATP"/>
</dbReference>
<evidence type="ECO:0000256" key="7">
    <source>
        <dbReference type="PIRSR" id="PIRSR612734-2"/>
    </source>
</evidence>
<keyword evidence="4 10" id="KW-0418">Kinase</keyword>
<feature type="binding site" evidence="7">
    <location>
        <position position="105"/>
    </location>
    <ligand>
        <name>substrate</name>
    </ligand>
</feature>
<dbReference type="GO" id="GO:0019563">
    <property type="term" value="P:glycerol catabolic process"/>
    <property type="evidence" value="ECO:0007669"/>
    <property type="project" value="TreeGrafter"/>
</dbReference>
<feature type="binding site" evidence="7">
    <location>
        <position position="110"/>
    </location>
    <ligand>
        <name>substrate</name>
    </ligand>
</feature>
<dbReference type="InterPro" id="IPR004006">
    <property type="entry name" value="DhaK_dom"/>
</dbReference>
<feature type="binding site" evidence="7">
    <location>
        <begin position="54"/>
        <end position="57"/>
    </location>
    <ligand>
        <name>substrate</name>
    </ligand>
</feature>
<dbReference type="AlphaFoldDB" id="A0A0M0JLR6"/>
<evidence type="ECO:0000256" key="1">
    <source>
        <dbReference type="ARBA" id="ARBA00008757"/>
    </source>
</evidence>
<organism evidence="10 11">
    <name type="scientific">Chrysochromulina tobinii</name>
    <dbReference type="NCBI Taxonomy" id="1460289"/>
    <lineage>
        <taxon>Eukaryota</taxon>
        <taxon>Haptista</taxon>
        <taxon>Haptophyta</taxon>
        <taxon>Prymnesiophyceae</taxon>
        <taxon>Prymnesiales</taxon>
        <taxon>Chrysochromulinaceae</taxon>
        <taxon>Chrysochromulina</taxon>
    </lineage>
</organism>
<dbReference type="SUPFAM" id="SSF101473">
    <property type="entry name" value="DhaL-like"/>
    <property type="match status" value="1"/>
</dbReference>
<dbReference type="NCBIfam" id="TIGR02361">
    <property type="entry name" value="dak_ATP"/>
    <property type="match status" value="1"/>
</dbReference>
<dbReference type="NCBIfam" id="NF011049">
    <property type="entry name" value="PRK14479.1"/>
    <property type="match status" value="1"/>
</dbReference>
<evidence type="ECO:0000256" key="6">
    <source>
        <dbReference type="PIRSR" id="PIRSR612734-1"/>
    </source>
</evidence>
<dbReference type="SMART" id="SM01120">
    <property type="entry name" value="Dak2"/>
    <property type="match status" value="1"/>
</dbReference>
<dbReference type="Gene3D" id="3.40.50.10440">
    <property type="entry name" value="Dihydroxyacetone kinase, domain 1"/>
    <property type="match status" value="1"/>
</dbReference>
<dbReference type="OrthoDB" id="1724672at2759"/>
<evidence type="ECO:0000313" key="11">
    <source>
        <dbReference type="Proteomes" id="UP000037460"/>
    </source>
</evidence>
<dbReference type="GO" id="GO:0005524">
    <property type="term" value="F:ATP binding"/>
    <property type="evidence" value="ECO:0007669"/>
    <property type="project" value="UniProtKB-KW"/>
</dbReference>
<dbReference type="FunFam" id="3.30.1180.20:FF:000001">
    <property type="entry name" value="Dihydroxyacetone kinase 1"/>
    <property type="match status" value="1"/>
</dbReference>
<dbReference type="PROSITE" id="PS51480">
    <property type="entry name" value="DHAL"/>
    <property type="match status" value="1"/>
</dbReference>
<dbReference type="Gene3D" id="1.25.40.340">
    <property type="match status" value="1"/>
</dbReference>
<feature type="domain" description="DhaL" evidence="8">
    <location>
        <begin position="380"/>
        <end position="580"/>
    </location>
</feature>
<dbReference type="Pfam" id="PF02733">
    <property type="entry name" value="Dak1"/>
    <property type="match status" value="1"/>
</dbReference>
<dbReference type="InterPro" id="IPR004007">
    <property type="entry name" value="DhaL_dom"/>
</dbReference>
<keyword evidence="2" id="KW-0808">Transferase</keyword>
<comment type="similarity">
    <text evidence="1">Belongs to the dihydroxyacetone kinase (DAK) family.</text>
</comment>
<dbReference type="Proteomes" id="UP000037460">
    <property type="component" value="Unassembled WGS sequence"/>
</dbReference>
<dbReference type="InterPro" id="IPR050861">
    <property type="entry name" value="Dihydroxyacetone_Kinase"/>
</dbReference>
<dbReference type="FunFam" id="3.40.50.10440:FF:000001">
    <property type="entry name" value="Dihydroxyacetone kinase, DhaK subunit"/>
    <property type="match status" value="1"/>
</dbReference>
<reference evidence="11" key="1">
    <citation type="journal article" date="2015" name="PLoS Genet.">
        <title>Genome Sequence and Transcriptome Analyses of Chrysochromulina tobin: Metabolic Tools for Enhanced Algal Fitness in the Prominent Order Prymnesiales (Haptophyceae).</title>
        <authorList>
            <person name="Hovde B.T."/>
            <person name="Deodato C.R."/>
            <person name="Hunsperger H.M."/>
            <person name="Ryken S.A."/>
            <person name="Yost W."/>
            <person name="Jha R.K."/>
            <person name="Patterson J."/>
            <person name="Monnat R.J. Jr."/>
            <person name="Barlow S.B."/>
            <person name="Starkenburg S.R."/>
            <person name="Cattolico R.A."/>
        </authorList>
    </citation>
    <scope>NUCLEOTIDE SEQUENCE</scope>
    <source>
        <strain evidence="11">CCMP291</strain>
    </source>
</reference>
<sequence>MATTRQLINNPKNVVDEMIDGVTLNPDLQRIEGDNVVVRAKIDKSKVALISGGGSGHEPSHAGWVGAGMLTAAVAGPVFASPASNSVLAAIMHVTGSGGCLVIVKNYTGDRLWFGLACEQAKAAGLKVELVVVGDDCALANRGMGIAGRRGIAGTVFVHKIAGAAAEAGMSLAEVAAEARAAAAAVGSMGVALRSCTLPGQPREERIADGHMEVGLGIHGEPGAVVSPVQPVDGVVDTLLQYITSQEAGRKYVTLTSGDPVAVLVNNLGASTAMELSIAARRAVATLEGASYGVVVERCFTGPFMTALDMVGFSLSVLRLSDSMLARLDAPCSAPAWPGGGRINRNRIVPAPALPSGAGGSLASLVPPAGALCLDAAQAAAVASAIRAAAEALIAGEKQLTAWDEVAGDGDCGTTLTAGATAVLADVSSYALTHPATTALGLASSVGRSMGGSSGALYSIFLNAVAGALMNSPPSVAAAAAAFASGCAAMTRYGGASRGNRTMLDALIPAAEAIDRVAVAGGTMAAALAAAADAAEAGAEATRTMSAGAGRASYVPQETVAAVPDPGAKGVAFWLRALAMSAGGGQKDDDKTPPSVTAAVA</sequence>
<dbReference type="PROSITE" id="PS51481">
    <property type="entry name" value="DHAK"/>
    <property type="match status" value="1"/>
</dbReference>
<evidence type="ECO:0000313" key="10">
    <source>
        <dbReference type="EMBL" id="KOO27506.1"/>
    </source>
</evidence>
<comment type="caution">
    <text evidence="10">The sequence shown here is derived from an EMBL/GenBank/DDBJ whole genome shotgun (WGS) entry which is preliminary data.</text>
</comment>
<dbReference type="PANTHER" id="PTHR28629:SF4">
    <property type="entry name" value="TRIOKINASE_FMN CYCLASE"/>
    <property type="match status" value="1"/>
</dbReference>
<keyword evidence="3" id="KW-0547">Nucleotide-binding</keyword>
<feature type="domain" description="DhaK" evidence="9">
    <location>
        <begin position="10"/>
        <end position="337"/>
    </location>
</feature>
<keyword evidence="5" id="KW-0067">ATP-binding</keyword>